<protein>
    <submittedName>
        <fullName evidence="1">Uncharacterized protein</fullName>
    </submittedName>
</protein>
<name>A0A6C0E6C5_9ZZZZ</name>
<reference evidence="1" key="1">
    <citation type="journal article" date="2020" name="Nature">
        <title>Giant virus diversity and host interactions through global metagenomics.</title>
        <authorList>
            <person name="Schulz F."/>
            <person name="Roux S."/>
            <person name="Paez-Espino D."/>
            <person name="Jungbluth S."/>
            <person name="Walsh D.A."/>
            <person name="Denef V.J."/>
            <person name="McMahon K.D."/>
            <person name="Konstantinidis K.T."/>
            <person name="Eloe-Fadrosh E.A."/>
            <person name="Kyrpides N.C."/>
            <person name="Woyke T."/>
        </authorList>
    </citation>
    <scope>NUCLEOTIDE SEQUENCE</scope>
    <source>
        <strain evidence="1">GVMAG-M-3300023179-132</strain>
    </source>
</reference>
<organism evidence="1">
    <name type="scientific">viral metagenome</name>
    <dbReference type="NCBI Taxonomy" id="1070528"/>
    <lineage>
        <taxon>unclassified sequences</taxon>
        <taxon>metagenomes</taxon>
        <taxon>organismal metagenomes</taxon>
    </lineage>
</organism>
<dbReference type="AlphaFoldDB" id="A0A6C0E6C5"/>
<accession>A0A6C0E6C5</accession>
<sequence>MSNIQSNIDLLLSLLDHASKLKSSTYIDVEDIIQKMNNDIGLLKNEYDGVLLGSLINPLFRILNNAVITCKYAEEYINIVYEKGLLIDENHLIISKQMIKPIEILADEIHLLKGKLCNH</sequence>
<evidence type="ECO:0000313" key="1">
    <source>
        <dbReference type="EMBL" id="QHT24003.1"/>
    </source>
</evidence>
<proteinExistence type="predicted"/>
<dbReference type="EMBL" id="MN739736">
    <property type="protein sequence ID" value="QHT24003.1"/>
    <property type="molecule type" value="Genomic_DNA"/>
</dbReference>